<dbReference type="GO" id="GO:0016301">
    <property type="term" value="F:kinase activity"/>
    <property type="evidence" value="ECO:0007669"/>
    <property type="project" value="UniProtKB-KW"/>
</dbReference>
<dbReference type="GO" id="GO:0005886">
    <property type="term" value="C:plasma membrane"/>
    <property type="evidence" value="ECO:0007669"/>
    <property type="project" value="UniProtKB-SubCell"/>
</dbReference>
<dbReference type="Gene3D" id="3.30.1360.60">
    <property type="entry name" value="Glucose permease domain IIB"/>
    <property type="match status" value="1"/>
</dbReference>
<protein>
    <recommendedName>
        <fullName evidence="14">PTS system sucrose-specific EIIBCA component</fullName>
        <ecNumber evidence="11">2.7.1.211</ecNumber>
    </recommendedName>
    <alternativeName>
        <fullName evidence="15">EIIBCA-Scr</fullName>
    </alternativeName>
</protein>
<dbReference type="InterPro" id="IPR001996">
    <property type="entry name" value="PTS_IIB_1"/>
</dbReference>
<evidence type="ECO:0000256" key="8">
    <source>
        <dbReference type="ARBA" id="ARBA00022777"/>
    </source>
</evidence>
<dbReference type="GO" id="GO:0015771">
    <property type="term" value="P:trehalose transport"/>
    <property type="evidence" value="ECO:0007669"/>
    <property type="project" value="TreeGrafter"/>
</dbReference>
<dbReference type="InterPro" id="IPR011297">
    <property type="entry name" value="PTS_IIABC_b_glu"/>
</dbReference>
<keyword evidence="9 17" id="KW-1133">Transmembrane helix</keyword>
<evidence type="ECO:0000256" key="7">
    <source>
        <dbReference type="ARBA" id="ARBA00022692"/>
    </source>
</evidence>
<keyword evidence="2" id="KW-0813">Transport</keyword>
<feature type="transmembrane region" description="Helical" evidence="17">
    <location>
        <begin position="326"/>
        <end position="349"/>
    </location>
</feature>
<dbReference type="EC" id="2.7.1.211" evidence="11"/>
<dbReference type="PROSITE" id="PS00371">
    <property type="entry name" value="PTS_EIIA_TYPE_1_HIS"/>
    <property type="match status" value="1"/>
</dbReference>
<dbReference type="InterPro" id="IPR050558">
    <property type="entry name" value="PTS_Sugar-Specific_Components"/>
</dbReference>
<evidence type="ECO:0000256" key="5">
    <source>
        <dbReference type="ARBA" id="ARBA00022679"/>
    </source>
</evidence>
<dbReference type="CDD" id="cd00212">
    <property type="entry name" value="PTS_IIB_glc"/>
    <property type="match status" value="1"/>
</dbReference>
<dbReference type="GO" id="GO:0009401">
    <property type="term" value="P:phosphoenolpyruvate-dependent sugar phosphotransferase system"/>
    <property type="evidence" value="ECO:0007669"/>
    <property type="project" value="UniProtKB-KW"/>
</dbReference>
<keyword evidence="10 17" id="KW-0472">Membrane</keyword>
<reference evidence="22" key="1">
    <citation type="submission" date="2016-09" db="EMBL/GenBank/DDBJ databases">
        <authorList>
            <person name="Gulvik C.A."/>
        </authorList>
    </citation>
    <scope>NUCLEOTIDE SEQUENCE [LARGE SCALE GENOMIC DNA]</scope>
    <source>
        <strain evidence="22">LMG 8895</strain>
    </source>
</reference>
<dbReference type="Gene3D" id="2.70.70.10">
    <property type="entry name" value="Glucose Permease (Domain IIA)"/>
    <property type="match status" value="1"/>
</dbReference>
<sequence>MMSNQKIAQEVFEQVGGEKNIANATHCATRLRLNLKDNQQVDLKALDQIDGVIKAQLSNGQLQVVLGGKVNDVYEEFMNLLGGSTNERSSTVEKKKFSFGLLIETISGIFSPVLPVLIGCGMIQALNAVLVNFKLIDVESGLYQILQMTGDLIFYFLPFFLAVSAARKFKTSEYLAIALAAAFMYPTIMNGAMNAAETGIKSIDLLGLPVLFVNYKSTVFPIIFSVWVLSYLYRFIEKKTPEAFRILISPLLTLVIMIPLQLIVLGPAGSYLGNYIAVGVNYIYTAGGFLGAFLLGALRPVLVMFGMHYAITPIMVQELAETGITIILPALLVGNLAQSGAAFATGFLIKDKAQKSGAFTSAFTALCGITEPAMYGYNLKYKKPFYVALAAAGISAAYLSIFHAYSTAVALPGILALPTYHADNYIHIIIGVLIAIIGAFVGTLVIGIKQEPEQQAEVSKEISEKIYSPVNGKMQLLETVKDDVFSQKLMGDGVAFISNDGKIYAPISGEITMLFDTHHAIGIRSESGIEILIHVGLDTINLKGAGFNPQVKVGDKVTNQQLLLTFDQEAIIEKGYDPIIPLVITNHSEFKDIRKKMNGTDLSVQTGDWIIEIEN</sequence>
<keyword evidence="22" id="KW-1185">Reference proteome</keyword>
<dbReference type="PANTHER" id="PTHR30175">
    <property type="entry name" value="PHOSPHOTRANSFERASE SYSTEM TRANSPORT PROTEIN"/>
    <property type="match status" value="1"/>
</dbReference>
<evidence type="ECO:0000256" key="3">
    <source>
        <dbReference type="ARBA" id="ARBA00022475"/>
    </source>
</evidence>
<keyword evidence="5" id="KW-0808">Transferase</keyword>
<dbReference type="FunFam" id="3.30.1360.60:FF:000001">
    <property type="entry name" value="PTS system glucose-specific IIBC component PtsG"/>
    <property type="match status" value="1"/>
</dbReference>
<feature type="domain" description="PTS EIIB type-1" evidence="19">
    <location>
        <begin position="5"/>
        <end position="87"/>
    </location>
</feature>
<keyword evidence="3" id="KW-1003">Cell membrane</keyword>
<comment type="function">
    <text evidence="12">The phosphoenolpyruvate-dependent sugar phosphotransferase system (sugar PTS), a major carbohydrate active transport system, catalyzes the phosphorylation of incoming sugar substrates concomitantly with their translocation across the cell membrane. This system is involved in sucrose transport.</text>
</comment>
<evidence type="ECO:0000256" key="13">
    <source>
        <dbReference type="ARBA" id="ARBA00048931"/>
    </source>
</evidence>
<comment type="subcellular location">
    <subcellularLocation>
        <location evidence="1">Cell membrane</location>
        <topology evidence="1">Multi-pass membrane protein</topology>
    </subcellularLocation>
</comment>
<feature type="transmembrane region" description="Helical" evidence="17">
    <location>
        <begin position="385"/>
        <end position="405"/>
    </location>
</feature>
<dbReference type="Proteomes" id="UP000095094">
    <property type="component" value="Unassembled WGS sequence"/>
</dbReference>
<dbReference type="InterPro" id="IPR036878">
    <property type="entry name" value="Glu_permease_IIB"/>
</dbReference>
<organism evidence="21 22">
    <name type="scientific">Enterococcus termitis</name>
    <dbReference type="NCBI Taxonomy" id="332950"/>
    <lineage>
        <taxon>Bacteria</taxon>
        <taxon>Bacillati</taxon>
        <taxon>Bacillota</taxon>
        <taxon>Bacilli</taxon>
        <taxon>Lactobacillales</taxon>
        <taxon>Enterococcaceae</taxon>
        <taxon>Enterococcus</taxon>
    </lineage>
</organism>
<dbReference type="GO" id="GO:0008982">
    <property type="term" value="F:protein-N(PI)-phosphohistidine-sugar phosphotransferase activity"/>
    <property type="evidence" value="ECO:0007669"/>
    <property type="project" value="InterPro"/>
</dbReference>
<evidence type="ECO:0000256" key="12">
    <source>
        <dbReference type="ARBA" id="ARBA00045139"/>
    </source>
</evidence>
<dbReference type="InterPro" id="IPR001127">
    <property type="entry name" value="PTS_EIIA_1_perm"/>
</dbReference>
<keyword evidence="6" id="KW-0598">Phosphotransferase system</keyword>
<evidence type="ECO:0000256" key="17">
    <source>
        <dbReference type="SAM" id="Phobius"/>
    </source>
</evidence>
<feature type="transmembrane region" description="Helical" evidence="17">
    <location>
        <begin position="97"/>
        <end position="130"/>
    </location>
</feature>
<keyword evidence="4" id="KW-0762">Sugar transport</keyword>
<dbReference type="InterPro" id="IPR013013">
    <property type="entry name" value="PTS_EIIC_1"/>
</dbReference>
<dbReference type="NCBIfam" id="TIGR01995">
    <property type="entry name" value="PTS-II-ABC-beta"/>
    <property type="match status" value="1"/>
</dbReference>
<dbReference type="NCBIfam" id="TIGR00830">
    <property type="entry name" value="PTBA"/>
    <property type="match status" value="1"/>
</dbReference>
<feature type="transmembrane region" description="Helical" evidence="17">
    <location>
        <begin position="174"/>
        <end position="193"/>
    </location>
</feature>
<evidence type="ECO:0000256" key="2">
    <source>
        <dbReference type="ARBA" id="ARBA00022448"/>
    </source>
</evidence>
<evidence type="ECO:0000313" key="22">
    <source>
        <dbReference type="Proteomes" id="UP000095094"/>
    </source>
</evidence>
<evidence type="ECO:0000256" key="16">
    <source>
        <dbReference type="PROSITE-ProRule" id="PRU00421"/>
    </source>
</evidence>
<dbReference type="FunFam" id="2.70.70.10:FF:000001">
    <property type="entry name" value="PTS system glucose-specific IIA component"/>
    <property type="match status" value="1"/>
</dbReference>
<dbReference type="InterPro" id="IPR011055">
    <property type="entry name" value="Dup_hybrid_motif"/>
</dbReference>
<dbReference type="PROSITE" id="PS51093">
    <property type="entry name" value="PTS_EIIA_TYPE_1"/>
    <property type="match status" value="1"/>
</dbReference>
<dbReference type="GO" id="GO:0090589">
    <property type="term" value="F:protein-phosphocysteine-trehalose phosphotransferase system transporter activity"/>
    <property type="evidence" value="ECO:0007669"/>
    <property type="project" value="TreeGrafter"/>
</dbReference>
<comment type="caution">
    <text evidence="21">The sequence shown here is derived from an EMBL/GenBank/DDBJ whole genome shotgun (WGS) entry which is preliminary data.</text>
</comment>
<evidence type="ECO:0000256" key="14">
    <source>
        <dbReference type="ARBA" id="ARBA00074554"/>
    </source>
</evidence>
<dbReference type="EMBL" id="MIJY01000034">
    <property type="protein sequence ID" value="OEG12241.1"/>
    <property type="molecule type" value="Genomic_DNA"/>
</dbReference>
<evidence type="ECO:0000256" key="15">
    <source>
        <dbReference type="ARBA" id="ARBA00081008"/>
    </source>
</evidence>
<proteinExistence type="predicted"/>
<dbReference type="SUPFAM" id="SSF55604">
    <property type="entry name" value="Glucose permease domain IIB"/>
    <property type="match status" value="1"/>
</dbReference>
<dbReference type="InterPro" id="IPR018113">
    <property type="entry name" value="PTrfase_EIIB_Cys"/>
</dbReference>
<dbReference type="PANTHER" id="PTHR30175:SF1">
    <property type="entry name" value="PTS SYSTEM ARBUTIN-, CELLOBIOSE-, AND SALICIN-SPECIFIC EIIBC COMPONENT-RELATED"/>
    <property type="match status" value="1"/>
</dbReference>
<feature type="transmembrane region" description="Helical" evidence="17">
    <location>
        <begin position="244"/>
        <end position="266"/>
    </location>
</feature>
<evidence type="ECO:0000256" key="1">
    <source>
        <dbReference type="ARBA" id="ARBA00004651"/>
    </source>
</evidence>
<gene>
    <name evidence="21" type="ORF">BCR25_06765</name>
</gene>
<dbReference type="Pfam" id="PF00358">
    <property type="entry name" value="PTS_EIIA_1"/>
    <property type="match status" value="1"/>
</dbReference>
<feature type="domain" description="PTS EIIC type-1" evidence="20">
    <location>
        <begin position="104"/>
        <end position="462"/>
    </location>
</feature>
<evidence type="ECO:0000256" key="6">
    <source>
        <dbReference type="ARBA" id="ARBA00022683"/>
    </source>
</evidence>
<feature type="transmembrane region" description="Helical" evidence="17">
    <location>
        <begin position="272"/>
        <end position="294"/>
    </location>
</feature>
<feature type="transmembrane region" description="Helical" evidence="17">
    <location>
        <begin position="213"/>
        <end position="232"/>
    </location>
</feature>
<evidence type="ECO:0000256" key="10">
    <source>
        <dbReference type="ARBA" id="ARBA00023136"/>
    </source>
</evidence>
<feature type="active site" description="Phosphocysteine intermediate; for EIIB activity" evidence="16">
    <location>
        <position position="27"/>
    </location>
</feature>
<evidence type="ECO:0000259" key="19">
    <source>
        <dbReference type="PROSITE" id="PS51098"/>
    </source>
</evidence>
<feature type="transmembrane region" description="Helical" evidence="17">
    <location>
        <begin position="425"/>
        <end position="446"/>
    </location>
</feature>
<dbReference type="SUPFAM" id="SSF51261">
    <property type="entry name" value="Duplicated hybrid motif"/>
    <property type="match status" value="1"/>
</dbReference>
<dbReference type="InterPro" id="IPR003352">
    <property type="entry name" value="PTS_EIIC"/>
</dbReference>
<comment type="catalytic activity">
    <reaction evidence="13">
        <text>N(pros)-phospho-L-histidyl-[protein](out) + sucrose = sucrose 6(G)-phosphate(in) + L-histidyl-[protein]</text>
        <dbReference type="Rhea" id="RHEA:49236"/>
        <dbReference type="Rhea" id="RHEA-COMP:9745"/>
        <dbReference type="Rhea" id="RHEA-COMP:9746"/>
        <dbReference type="ChEBI" id="CHEBI:17992"/>
        <dbReference type="ChEBI" id="CHEBI:29979"/>
        <dbReference type="ChEBI" id="CHEBI:64837"/>
        <dbReference type="ChEBI" id="CHEBI:91002"/>
        <dbReference type="EC" id="2.7.1.211"/>
    </reaction>
</comment>
<evidence type="ECO:0000256" key="4">
    <source>
        <dbReference type="ARBA" id="ARBA00022597"/>
    </source>
</evidence>
<dbReference type="Pfam" id="PF00367">
    <property type="entry name" value="PTS_EIIB"/>
    <property type="match status" value="1"/>
</dbReference>
<keyword evidence="7 17" id="KW-0812">Transmembrane</keyword>
<dbReference type="PROSITE" id="PS51098">
    <property type="entry name" value="PTS_EIIB_TYPE_1"/>
    <property type="match status" value="1"/>
</dbReference>
<evidence type="ECO:0000259" key="20">
    <source>
        <dbReference type="PROSITE" id="PS51103"/>
    </source>
</evidence>
<name>A0A1E5GHZ6_9ENTE</name>
<evidence type="ECO:0000259" key="18">
    <source>
        <dbReference type="PROSITE" id="PS51093"/>
    </source>
</evidence>
<feature type="transmembrane region" description="Helical" evidence="17">
    <location>
        <begin position="142"/>
        <end position="162"/>
    </location>
</feature>
<dbReference type="PROSITE" id="PS01035">
    <property type="entry name" value="PTS_EIIB_TYPE_1_CYS"/>
    <property type="match status" value="1"/>
</dbReference>
<evidence type="ECO:0000313" key="21">
    <source>
        <dbReference type="EMBL" id="OEG12241.1"/>
    </source>
</evidence>
<feature type="domain" description="PTS EIIA type-1" evidence="18">
    <location>
        <begin position="482"/>
        <end position="586"/>
    </location>
</feature>
<evidence type="ECO:0000256" key="11">
    <source>
        <dbReference type="ARBA" id="ARBA00044053"/>
    </source>
</evidence>
<accession>A0A1E5GHZ6</accession>
<dbReference type="AlphaFoldDB" id="A0A1E5GHZ6"/>
<keyword evidence="8" id="KW-0418">Kinase</keyword>
<dbReference type="Pfam" id="PF02378">
    <property type="entry name" value="PTS_EIIC"/>
    <property type="match status" value="1"/>
</dbReference>
<evidence type="ECO:0000256" key="9">
    <source>
        <dbReference type="ARBA" id="ARBA00022989"/>
    </source>
</evidence>
<dbReference type="PROSITE" id="PS51103">
    <property type="entry name" value="PTS_EIIC_TYPE_1"/>
    <property type="match status" value="1"/>
</dbReference>